<proteinExistence type="predicted"/>
<dbReference type="EMBL" id="FWYF01000001">
    <property type="protein sequence ID" value="SMD32233.1"/>
    <property type="molecule type" value="Genomic_DNA"/>
</dbReference>
<evidence type="ECO:0000313" key="2">
    <source>
        <dbReference type="Proteomes" id="UP000192472"/>
    </source>
</evidence>
<protein>
    <recommendedName>
        <fullName evidence="3">SnoaL-like domain-containing protein</fullName>
    </recommendedName>
</protein>
<name>A0A1W2G6J3_REIFA</name>
<evidence type="ECO:0000313" key="1">
    <source>
        <dbReference type="EMBL" id="SMD32233.1"/>
    </source>
</evidence>
<organism evidence="1 2">
    <name type="scientific">Reichenbachiella faecimaris</name>
    <dbReference type="NCBI Taxonomy" id="692418"/>
    <lineage>
        <taxon>Bacteria</taxon>
        <taxon>Pseudomonadati</taxon>
        <taxon>Bacteroidota</taxon>
        <taxon>Cytophagia</taxon>
        <taxon>Cytophagales</taxon>
        <taxon>Reichenbachiellaceae</taxon>
        <taxon>Reichenbachiella</taxon>
    </lineage>
</organism>
<dbReference type="AlphaFoldDB" id="A0A1W2G6J3"/>
<keyword evidence="2" id="KW-1185">Reference proteome</keyword>
<dbReference type="Proteomes" id="UP000192472">
    <property type="component" value="Unassembled WGS sequence"/>
</dbReference>
<reference evidence="1 2" key="1">
    <citation type="submission" date="2017-04" db="EMBL/GenBank/DDBJ databases">
        <authorList>
            <person name="Afonso C.L."/>
            <person name="Miller P.J."/>
            <person name="Scott M.A."/>
            <person name="Spackman E."/>
            <person name="Goraichik I."/>
            <person name="Dimitrov K.M."/>
            <person name="Suarez D.L."/>
            <person name="Swayne D.E."/>
        </authorList>
    </citation>
    <scope>NUCLEOTIDE SEQUENCE [LARGE SCALE GENOMIC DNA]</scope>
    <source>
        <strain evidence="1 2">DSM 26133</strain>
    </source>
</reference>
<gene>
    <name evidence="1" type="ORF">SAMN04488029_0576</name>
</gene>
<dbReference type="RefSeq" id="WP_084370907.1">
    <property type="nucleotide sequence ID" value="NZ_FWYF01000001.1"/>
</dbReference>
<sequence>MKNTSNEVELKELWEKLYHKFCIEYNNDFSNQDVDGWLSHFVPNQKINVYQYGIDATGKKGKGKTIKIYTGSIFSSLIKGRISAKLMAKIVFKRLAKQNYSHSETELLGIQNNINTKSKVKAHFSYKRFNAQGEMYDSGIGLYSLLKVKNQWLINEMSVYDTHDEFNSRVDLSQIWHPSKGIS</sequence>
<evidence type="ECO:0008006" key="3">
    <source>
        <dbReference type="Google" id="ProtNLM"/>
    </source>
</evidence>
<dbReference type="STRING" id="692418.SAMN04488029_0576"/>
<accession>A0A1W2G6J3</accession>